<keyword evidence="13 23" id="KW-0547">Nucleotide-binding</keyword>
<keyword evidence="16 24" id="KW-1133">Transmembrane helix</keyword>
<evidence type="ECO:0000259" key="26">
    <source>
        <dbReference type="PROSITE" id="PS50011"/>
    </source>
</evidence>
<dbReference type="PROSITE" id="PS00107">
    <property type="entry name" value="PROTEIN_KINASE_ATP"/>
    <property type="match status" value="1"/>
</dbReference>
<dbReference type="FunFam" id="1.10.510.10:FF:000445">
    <property type="entry name" value="MDIS1-interacting receptor like kinase 2"/>
    <property type="match status" value="1"/>
</dbReference>
<dbReference type="InterPro" id="IPR008266">
    <property type="entry name" value="Tyr_kinase_AS"/>
</dbReference>
<gene>
    <name evidence="27" type="ORF">CMV_021769</name>
</gene>
<evidence type="ECO:0000256" key="15">
    <source>
        <dbReference type="ARBA" id="ARBA00022840"/>
    </source>
</evidence>
<sequence>MALKMVFPTKTIERRILIVACWFVLLSSCNANPISKTEAEALLKWKESLPDQPILKSWVAHTNSSASSPCKWRGIACNNEGSITEIKLAHAGLRGNLQNLDFSSFPNLLHLDLSVNKLTGTIPTNIGTLSKLQYLDLSINSLNGSLPLSLANLTQVYELHFCLNNISGELDRRLFPDGSSLSKTGLLSLKIFFLQDTKLGGRIPEEIGNLKNLVTLALGGNYLCGPIPPSIGNLSDLTTLSLGLNELSGKIPVSFGALKLTYLILLINRLSGSVPEELGNLSSLVNLQLALNNFTGQLPQQVCQGGKLVNFTAAFNNFTGPIPISLKNCRTLYRVRLEHNQLTGYIDQDFGVYPNLTYIDLSYNRLRGKLSPNWGECQNLTALKLAGNMISGKIPKEIVQLSKMGYLDLSSNQLSGEIPAEIGKLSKLLKLILKDNKLSGEVPAGIGGLSNLESLDLSINMLGGPIPDQIGDCWKLQSLSLSKNYLNGTIPYQIGNLRALQDLDLSFNSLMGGIPPWLGSLSDLEYLNLSNNNLNDSVPTSLGSMVSLVSINLSNNNLEGPLPEGKIFLFATSEAFSNNKDLCGEIQGLRPCNASVKKKGGGNMKSKLVIIIVASFVGALSLSIMSIGIFLFLEKKLSRNMLKDEGTSKTENPFLIWYFDGKTMFEDIVEASENFDDKYCIGVGGTAKVYKVEIPGAQVFAVKKLRSMAEGTETANIKCFTNEVAALTKIRHRNIVKLLGFCFQQVHSFLVYEFMERGSLADMLCSEEGAKELDWATRVGVVKGVAYALFYMHHDCVPPIIHRDISSKNILLSSNLEAYVSDFGIAKFLKPDSSNWTTIAGTYGYLAPELTYTMVVTEKCDVYSFGVLVLEVLMGKHPGELITNLHSSIGTSVPLKDVLDDRLPPPKNQKIADELALMQNLSLSCLCTNPQSRPTMRNVCRQLEIQVSNS</sequence>
<evidence type="ECO:0000256" key="23">
    <source>
        <dbReference type="PROSITE-ProRule" id="PRU10141"/>
    </source>
</evidence>
<keyword evidence="15 23" id="KW-0067">ATP-binding</keyword>
<evidence type="ECO:0000313" key="27">
    <source>
        <dbReference type="EMBL" id="KAF3952702.1"/>
    </source>
</evidence>
<dbReference type="PROSITE" id="PS50011">
    <property type="entry name" value="PROTEIN_KINASE_DOM"/>
    <property type="match status" value="1"/>
</dbReference>
<dbReference type="PROSITE" id="PS51257">
    <property type="entry name" value="PROKAR_LIPOPROTEIN"/>
    <property type="match status" value="1"/>
</dbReference>
<dbReference type="InterPro" id="IPR001611">
    <property type="entry name" value="Leu-rich_rpt"/>
</dbReference>
<keyword evidence="11 25" id="KW-0732">Signal</keyword>
<keyword evidence="5" id="KW-0134">Cell wall</keyword>
<evidence type="ECO:0000256" key="22">
    <source>
        <dbReference type="ARBA" id="ARBA00048679"/>
    </source>
</evidence>
<dbReference type="PROSITE" id="PS00109">
    <property type="entry name" value="PROTEIN_KINASE_TYR"/>
    <property type="match status" value="1"/>
</dbReference>
<evidence type="ECO:0000256" key="6">
    <source>
        <dbReference type="ARBA" id="ARBA00022527"/>
    </source>
</evidence>
<keyword evidence="28" id="KW-1185">Reference proteome</keyword>
<dbReference type="Gene3D" id="3.80.10.10">
    <property type="entry name" value="Ribonuclease Inhibitor"/>
    <property type="match status" value="4"/>
</dbReference>
<dbReference type="InterPro" id="IPR000719">
    <property type="entry name" value="Prot_kinase_dom"/>
</dbReference>
<dbReference type="AlphaFoldDB" id="A0A8J4QJ83"/>
<dbReference type="Pfam" id="PF00560">
    <property type="entry name" value="LRR_1"/>
    <property type="match status" value="7"/>
</dbReference>
<keyword evidence="8" id="KW-0433">Leucine-rich repeat</keyword>
<accession>A0A8J4QJ83</accession>
<feature type="transmembrane region" description="Helical" evidence="24">
    <location>
        <begin position="608"/>
        <end position="633"/>
    </location>
</feature>
<dbReference type="InterPro" id="IPR017441">
    <property type="entry name" value="Protein_kinase_ATP_BS"/>
</dbReference>
<dbReference type="FunFam" id="3.30.200.20:FF:000309">
    <property type="entry name" value="Leucine-rich repeat receptor protein kinase MSP1"/>
    <property type="match status" value="1"/>
</dbReference>
<dbReference type="InterPro" id="IPR011009">
    <property type="entry name" value="Kinase-like_dom_sf"/>
</dbReference>
<dbReference type="SUPFAM" id="SSF52058">
    <property type="entry name" value="L domain-like"/>
    <property type="match status" value="2"/>
</dbReference>
<dbReference type="GO" id="GO:0005886">
    <property type="term" value="C:plasma membrane"/>
    <property type="evidence" value="ECO:0007669"/>
    <property type="project" value="UniProtKB-SubCell"/>
</dbReference>
<protein>
    <recommendedName>
        <fullName evidence="4">non-specific serine/threonine protein kinase</fullName>
        <ecNumber evidence="4">2.7.11.1</ecNumber>
    </recommendedName>
</protein>
<evidence type="ECO:0000256" key="12">
    <source>
        <dbReference type="ARBA" id="ARBA00022737"/>
    </source>
</evidence>
<keyword evidence="12" id="KW-0677">Repeat</keyword>
<evidence type="ECO:0000256" key="5">
    <source>
        <dbReference type="ARBA" id="ARBA00022512"/>
    </source>
</evidence>
<evidence type="ECO:0000256" key="17">
    <source>
        <dbReference type="ARBA" id="ARBA00023136"/>
    </source>
</evidence>
<keyword evidence="19" id="KW-0325">Glycoprotein</keyword>
<dbReference type="FunFam" id="3.80.10.10:FF:000383">
    <property type="entry name" value="Leucine-rich repeat receptor protein kinase EMS1"/>
    <property type="match status" value="1"/>
</dbReference>
<dbReference type="SUPFAM" id="SSF56112">
    <property type="entry name" value="Protein kinase-like (PK-like)"/>
    <property type="match status" value="1"/>
</dbReference>
<evidence type="ECO:0000256" key="4">
    <source>
        <dbReference type="ARBA" id="ARBA00012513"/>
    </source>
</evidence>
<keyword evidence="6" id="KW-0723">Serine/threonine-protein kinase</keyword>
<evidence type="ECO:0000256" key="13">
    <source>
        <dbReference type="ARBA" id="ARBA00022741"/>
    </source>
</evidence>
<evidence type="ECO:0000256" key="9">
    <source>
        <dbReference type="ARBA" id="ARBA00022679"/>
    </source>
</evidence>
<evidence type="ECO:0000256" key="24">
    <source>
        <dbReference type="SAM" id="Phobius"/>
    </source>
</evidence>
<comment type="subcellular location">
    <subcellularLocation>
        <location evidence="2">Cell membrane</location>
    </subcellularLocation>
    <subcellularLocation>
        <location evidence="3">Membrane</location>
        <topology evidence="3">Single-pass type I membrane protein</topology>
    </subcellularLocation>
    <subcellularLocation>
        <location evidence="1">Secreted</location>
        <location evidence="1">Cell wall</location>
    </subcellularLocation>
</comment>
<evidence type="ECO:0000256" key="1">
    <source>
        <dbReference type="ARBA" id="ARBA00004191"/>
    </source>
</evidence>
<dbReference type="InterPro" id="IPR003591">
    <property type="entry name" value="Leu-rich_rpt_typical-subtyp"/>
</dbReference>
<dbReference type="EC" id="2.7.11.1" evidence="4"/>
<evidence type="ECO:0000256" key="8">
    <source>
        <dbReference type="ARBA" id="ARBA00022614"/>
    </source>
</evidence>
<comment type="catalytic activity">
    <reaction evidence="21">
        <text>L-threonyl-[protein] + ATP = O-phospho-L-threonyl-[protein] + ADP + H(+)</text>
        <dbReference type="Rhea" id="RHEA:46608"/>
        <dbReference type="Rhea" id="RHEA-COMP:11060"/>
        <dbReference type="Rhea" id="RHEA-COMP:11605"/>
        <dbReference type="ChEBI" id="CHEBI:15378"/>
        <dbReference type="ChEBI" id="CHEBI:30013"/>
        <dbReference type="ChEBI" id="CHEBI:30616"/>
        <dbReference type="ChEBI" id="CHEBI:61977"/>
        <dbReference type="ChEBI" id="CHEBI:456216"/>
        <dbReference type="EC" id="2.7.11.1"/>
    </reaction>
</comment>
<evidence type="ECO:0000256" key="25">
    <source>
        <dbReference type="SAM" id="SignalP"/>
    </source>
</evidence>
<evidence type="ECO:0000256" key="21">
    <source>
        <dbReference type="ARBA" id="ARBA00047899"/>
    </source>
</evidence>
<dbReference type="InterPro" id="IPR032675">
    <property type="entry name" value="LRR_dom_sf"/>
</dbReference>
<evidence type="ECO:0000256" key="18">
    <source>
        <dbReference type="ARBA" id="ARBA00023170"/>
    </source>
</evidence>
<keyword evidence="9" id="KW-0808">Transferase</keyword>
<evidence type="ECO:0000256" key="2">
    <source>
        <dbReference type="ARBA" id="ARBA00004236"/>
    </source>
</evidence>
<evidence type="ECO:0000256" key="14">
    <source>
        <dbReference type="ARBA" id="ARBA00022777"/>
    </source>
</evidence>
<comment type="similarity">
    <text evidence="20">Belongs to the polygalacturonase-inhibiting protein family.</text>
</comment>
<evidence type="ECO:0000256" key="10">
    <source>
        <dbReference type="ARBA" id="ARBA00022692"/>
    </source>
</evidence>
<evidence type="ECO:0000256" key="16">
    <source>
        <dbReference type="ARBA" id="ARBA00022989"/>
    </source>
</evidence>
<dbReference type="Gene3D" id="1.10.510.10">
    <property type="entry name" value="Transferase(Phosphotransferase) domain 1"/>
    <property type="match status" value="1"/>
</dbReference>
<organism evidence="27 28">
    <name type="scientific">Castanea mollissima</name>
    <name type="common">Chinese chestnut</name>
    <dbReference type="NCBI Taxonomy" id="60419"/>
    <lineage>
        <taxon>Eukaryota</taxon>
        <taxon>Viridiplantae</taxon>
        <taxon>Streptophyta</taxon>
        <taxon>Embryophyta</taxon>
        <taxon>Tracheophyta</taxon>
        <taxon>Spermatophyta</taxon>
        <taxon>Magnoliopsida</taxon>
        <taxon>eudicotyledons</taxon>
        <taxon>Gunneridae</taxon>
        <taxon>Pentapetalae</taxon>
        <taxon>rosids</taxon>
        <taxon>fabids</taxon>
        <taxon>Fagales</taxon>
        <taxon>Fagaceae</taxon>
        <taxon>Castanea</taxon>
    </lineage>
</organism>
<dbReference type="PANTHER" id="PTHR48053">
    <property type="entry name" value="LEUCINE RICH REPEAT FAMILY PROTEIN, EXPRESSED"/>
    <property type="match status" value="1"/>
</dbReference>
<keyword evidence="10 24" id="KW-0812">Transmembrane</keyword>
<dbReference type="Pfam" id="PF00069">
    <property type="entry name" value="Pkinase"/>
    <property type="match status" value="1"/>
</dbReference>
<dbReference type="Pfam" id="PF08263">
    <property type="entry name" value="LRRNT_2"/>
    <property type="match status" value="1"/>
</dbReference>
<dbReference type="EMBL" id="JRKL02004389">
    <property type="protein sequence ID" value="KAF3952702.1"/>
    <property type="molecule type" value="Genomic_DNA"/>
</dbReference>
<dbReference type="Pfam" id="PF13855">
    <property type="entry name" value="LRR_8"/>
    <property type="match status" value="1"/>
</dbReference>
<evidence type="ECO:0000256" key="3">
    <source>
        <dbReference type="ARBA" id="ARBA00004479"/>
    </source>
</evidence>
<keyword evidence="5" id="KW-0964">Secreted</keyword>
<evidence type="ECO:0000256" key="7">
    <source>
        <dbReference type="ARBA" id="ARBA00022553"/>
    </source>
</evidence>
<feature type="chain" id="PRO_5035234985" description="non-specific serine/threonine protein kinase" evidence="25">
    <location>
        <begin position="32"/>
        <end position="950"/>
    </location>
</feature>
<dbReference type="PANTHER" id="PTHR48053:SF158">
    <property type="entry name" value="MDIS1-INTERACTING RECEPTOR LIKE KINASE 2-LIKE"/>
    <property type="match status" value="1"/>
</dbReference>
<dbReference type="GO" id="GO:0005524">
    <property type="term" value="F:ATP binding"/>
    <property type="evidence" value="ECO:0007669"/>
    <property type="project" value="UniProtKB-UniRule"/>
</dbReference>
<dbReference type="GO" id="GO:0004674">
    <property type="term" value="F:protein serine/threonine kinase activity"/>
    <property type="evidence" value="ECO:0007669"/>
    <property type="project" value="UniProtKB-KW"/>
</dbReference>
<evidence type="ECO:0000256" key="20">
    <source>
        <dbReference type="ARBA" id="ARBA00038043"/>
    </source>
</evidence>
<dbReference type="SMART" id="SM00369">
    <property type="entry name" value="LRR_TYP"/>
    <property type="match status" value="7"/>
</dbReference>
<reference evidence="27" key="1">
    <citation type="submission" date="2020-03" db="EMBL/GenBank/DDBJ databases">
        <title>Castanea mollissima Vanexum genome sequencing.</title>
        <authorList>
            <person name="Staton M."/>
        </authorList>
    </citation>
    <scope>NUCLEOTIDE SEQUENCE</scope>
    <source>
        <tissue evidence="27">Leaf</tissue>
    </source>
</reference>
<dbReference type="InterPro" id="IPR051716">
    <property type="entry name" value="Plant_RL_S/T_kinase"/>
</dbReference>
<name>A0A8J4QJ83_9ROSI</name>
<dbReference type="FunFam" id="3.80.10.10:FF:000400">
    <property type="entry name" value="Nuclear pore complex protein NUP107"/>
    <property type="match status" value="1"/>
</dbReference>
<proteinExistence type="inferred from homology"/>
<comment type="catalytic activity">
    <reaction evidence="22">
        <text>L-seryl-[protein] + ATP = O-phospho-L-seryl-[protein] + ADP + H(+)</text>
        <dbReference type="Rhea" id="RHEA:17989"/>
        <dbReference type="Rhea" id="RHEA-COMP:9863"/>
        <dbReference type="Rhea" id="RHEA-COMP:11604"/>
        <dbReference type="ChEBI" id="CHEBI:15378"/>
        <dbReference type="ChEBI" id="CHEBI:29999"/>
        <dbReference type="ChEBI" id="CHEBI:30616"/>
        <dbReference type="ChEBI" id="CHEBI:83421"/>
        <dbReference type="ChEBI" id="CHEBI:456216"/>
        <dbReference type="EC" id="2.7.11.1"/>
    </reaction>
</comment>
<keyword evidence="17 24" id="KW-0472">Membrane</keyword>
<dbReference type="Proteomes" id="UP000737018">
    <property type="component" value="Unassembled WGS sequence"/>
</dbReference>
<dbReference type="FunFam" id="3.80.10.10:FF:000177">
    <property type="entry name" value="Leucine-rich repeat receptor-like serine/threonine-protein kinase At1g17230"/>
    <property type="match status" value="1"/>
</dbReference>
<dbReference type="OrthoDB" id="676979at2759"/>
<feature type="binding site" evidence="23">
    <location>
        <position position="704"/>
    </location>
    <ligand>
        <name>ATP</name>
        <dbReference type="ChEBI" id="CHEBI:30616"/>
    </ligand>
</feature>
<feature type="domain" description="Protein kinase" evidence="26">
    <location>
        <begin position="675"/>
        <end position="945"/>
    </location>
</feature>
<keyword evidence="7" id="KW-0597">Phosphoprotein</keyword>
<dbReference type="PRINTS" id="PR00019">
    <property type="entry name" value="LEURICHRPT"/>
</dbReference>
<evidence type="ECO:0000313" key="28">
    <source>
        <dbReference type="Proteomes" id="UP000737018"/>
    </source>
</evidence>
<feature type="signal peptide" evidence="25">
    <location>
        <begin position="1"/>
        <end position="31"/>
    </location>
</feature>
<evidence type="ECO:0000256" key="19">
    <source>
        <dbReference type="ARBA" id="ARBA00023180"/>
    </source>
</evidence>
<keyword evidence="18" id="KW-0675">Receptor</keyword>
<dbReference type="Gene3D" id="3.30.200.20">
    <property type="entry name" value="Phosphorylase Kinase, domain 1"/>
    <property type="match status" value="1"/>
</dbReference>
<keyword evidence="14" id="KW-0418">Kinase</keyword>
<dbReference type="InterPro" id="IPR013210">
    <property type="entry name" value="LRR_N_plant-typ"/>
</dbReference>
<comment type="caution">
    <text evidence="27">The sequence shown here is derived from an EMBL/GenBank/DDBJ whole genome shotgun (WGS) entry which is preliminary data.</text>
</comment>
<evidence type="ECO:0000256" key="11">
    <source>
        <dbReference type="ARBA" id="ARBA00022729"/>
    </source>
</evidence>